<dbReference type="EMBL" id="JAWQEG010004398">
    <property type="protein sequence ID" value="KAK3861819.1"/>
    <property type="molecule type" value="Genomic_DNA"/>
</dbReference>
<evidence type="ECO:0008006" key="4">
    <source>
        <dbReference type="Google" id="ProtNLM"/>
    </source>
</evidence>
<keyword evidence="3" id="KW-1185">Reference proteome</keyword>
<evidence type="ECO:0000313" key="2">
    <source>
        <dbReference type="EMBL" id="KAK3861819.1"/>
    </source>
</evidence>
<reference evidence="2" key="1">
    <citation type="submission" date="2023-10" db="EMBL/GenBank/DDBJ databases">
        <title>Genome assemblies of two species of porcelain crab, Petrolisthes cinctipes and Petrolisthes manimaculis (Anomura: Porcellanidae).</title>
        <authorList>
            <person name="Angst P."/>
        </authorList>
    </citation>
    <scope>NUCLEOTIDE SEQUENCE</scope>
    <source>
        <strain evidence="2">PB745_01</strain>
        <tissue evidence="2">Gill</tissue>
    </source>
</reference>
<dbReference type="AlphaFoldDB" id="A0AAE1K1T0"/>
<feature type="signal peptide" evidence="1">
    <location>
        <begin position="1"/>
        <end position="18"/>
    </location>
</feature>
<comment type="caution">
    <text evidence="2">The sequence shown here is derived from an EMBL/GenBank/DDBJ whole genome shotgun (WGS) entry which is preliminary data.</text>
</comment>
<accession>A0AAE1K1T0</accession>
<gene>
    <name evidence="2" type="ORF">Pcinc_032259</name>
</gene>
<proteinExistence type="predicted"/>
<keyword evidence="1" id="KW-0732">Signal</keyword>
<dbReference type="Proteomes" id="UP001286313">
    <property type="component" value="Unassembled WGS sequence"/>
</dbReference>
<sequence>MLLLLLLLLPPAIPLTTTRLLASLYNSILIFLYLQPPFEMFTEYAKGTLSEGRPYVKCNKNARAGYTSRSVGVYKHSSLGVTPYSVKWHLSDKVEGPTGCLSALPLNSSKRHQ</sequence>
<evidence type="ECO:0000256" key="1">
    <source>
        <dbReference type="SAM" id="SignalP"/>
    </source>
</evidence>
<organism evidence="2 3">
    <name type="scientific">Petrolisthes cinctipes</name>
    <name type="common">Flat porcelain crab</name>
    <dbReference type="NCBI Taxonomy" id="88211"/>
    <lineage>
        <taxon>Eukaryota</taxon>
        <taxon>Metazoa</taxon>
        <taxon>Ecdysozoa</taxon>
        <taxon>Arthropoda</taxon>
        <taxon>Crustacea</taxon>
        <taxon>Multicrustacea</taxon>
        <taxon>Malacostraca</taxon>
        <taxon>Eumalacostraca</taxon>
        <taxon>Eucarida</taxon>
        <taxon>Decapoda</taxon>
        <taxon>Pleocyemata</taxon>
        <taxon>Anomura</taxon>
        <taxon>Galatheoidea</taxon>
        <taxon>Porcellanidae</taxon>
        <taxon>Petrolisthes</taxon>
    </lineage>
</organism>
<name>A0AAE1K1T0_PETCI</name>
<protein>
    <recommendedName>
        <fullName evidence="4">Secreted protein</fullName>
    </recommendedName>
</protein>
<evidence type="ECO:0000313" key="3">
    <source>
        <dbReference type="Proteomes" id="UP001286313"/>
    </source>
</evidence>
<feature type="chain" id="PRO_5042124325" description="Secreted protein" evidence="1">
    <location>
        <begin position="19"/>
        <end position="113"/>
    </location>
</feature>